<organism evidence="10 11">
    <name type="scientific">Hydra vulgaris</name>
    <name type="common">Hydra</name>
    <name type="synonym">Hydra attenuata</name>
    <dbReference type="NCBI Taxonomy" id="6087"/>
    <lineage>
        <taxon>Eukaryota</taxon>
        <taxon>Metazoa</taxon>
        <taxon>Cnidaria</taxon>
        <taxon>Hydrozoa</taxon>
        <taxon>Hydroidolina</taxon>
        <taxon>Anthoathecata</taxon>
        <taxon>Aplanulata</taxon>
        <taxon>Hydridae</taxon>
        <taxon>Hydra</taxon>
    </lineage>
</organism>
<sequence length="968" mass="111446">MTKMSIALVQNGDNVSNFRKKCLYCKQQQYFLYADDFRNHLKNLHCGKEGGSFVCQYGRNNVCPILPIEGANEKEYLTHIEKVHIGFNDPNHSNEENLTISKRNSLSYLKYKDDSLLPGDIKTGWTQFPCQNLSAVLNDPKRKSRETDFFTRVWGEDFVPQVIIPLTLLPCFPRSLFLDYWKKYELKYLHHVRLKRTILAPHSGKKKDVKYKELKNEDTEIPEVFLKPDFHLEEPSTFNEVLPWSQITKKTTLQSSSGTGKLLQEKLAHYLDMIEVNLSQQIATKSSDFFLAMNSQDKLQVDVQLSCQEVKQLRLRLNEIRNHLVKVPLNMMRLMRLRERYEIVEEKLKLMATIHQTQPTIQLLLSNSDFVSALDLIETSLEVLQQELLGVQCFRHLSSQLLEMRRVIEQMMIAEFLEFTVNFLNQSHGNKSFDEEEHLVSIVLGLLHQKKFEFLQAYKVEAFAVVKSTVKKAAHDHIVEGVEYSNDQSTKFGSYIRSLSHDEWLMVLEAVFCVILHVLKNMKAVNEAILNIFHLASGIVPDNHKISFSEHNEFINSNDLANLTKESKDILWSACELAQTRCSKVIMMRAKEGALDQLSSKDFVVLARMVENFSAECESISGRQSQNFRSTLLTQAKMFVDKFHEQRKHNLSNILDIERWRQVDVPGEIQNLVNFFPEGKENSSLKSSSKVSVSSHLLVQGQRFVVVGTLLMLLKIVAEYCQCVGDVPMLALDLLTKLCEVFKLFNSRTCQIVLGAGALQTIGLKTITAKHLALAAQCLEVVILHIHIVKNYFESRIPQKQFVLLSQFDQILKDYSNHRHEVLCKIVSLMEGIFNANLASYEVRAPMPSKEMRAIVKHIIKLFEALETVFNEQQLETLFRDIRRCFKVCFAERLSQLSVECDGGPQHGLVTSDLTFYLSSLKQYSGFSDLNYKFDDIWLAIKELRLEKLKNNKHFATQINGQIKVAHK</sequence>
<keyword evidence="5" id="KW-0653">Protein transport</keyword>
<evidence type="ECO:0000256" key="1">
    <source>
        <dbReference type="ARBA" id="ARBA00004601"/>
    </source>
</evidence>
<dbReference type="InterPro" id="IPR012501">
    <property type="entry name" value="Vps54_C"/>
</dbReference>
<name>A0ABM4CKD7_HYDVU</name>
<dbReference type="GeneID" id="100197649"/>
<evidence type="ECO:0000313" key="10">
    <source>
        <dbReference type="Proteomes" id="UP001652625"/>
    </source>
</evidence>
<evidence type="ECO:0000256" key="3">
    <source>
        <dbReference type="ARBA" id="ARBA00017665"/>
    </source>
</evidence>
<dbReference type="Pfam" id="PF07928">
    <property type="entry name" value="Vps54"/>
    <property type="match status" value="1"/>
</dbReference>
<evidence type="ECO:0000256" key="7">
    <source>
        <dbReference type="ARBA" id="ARBA00023054"/>
    </source>
</evidence>
<evidence type="ECO:0000256" key="4">
    <source>
        <dbReference type="ARBA" id="ARBA00022448"/>
    </source>
</evidence>
<keyword evidence="7" id="KW-0175">Coiled coil</keyword>
<gene>
    <name evidence="11" type="primary">LOC100197649</name>
</gene>
<accession>A0ABM4CKD7</accession>
<dbReference type="PANTHER" id="PTHR12965:SF0">
    <property type="entry name" value="VACUOLAR PROTEIN SORTING-ASSOCIATED PROTEIN 54"/>
    <property type="match status" value="1"/>
</dbReference>
<dbReference type="RefSeq" id="XP_065662223.1">
    <property type="nucleotide sequence ID" value="XM_065806151.1"/>
</dbReference>
<keyword evidence="10" id="KW-1185">Reference proteome</keyword>
<dbReference type="Pfam" id="PF10475">
    <property type="entry name" value="Vps54_N"/>
    <property type="match status" value="1"/>
</dbReference>
<evidence type="ECO:0000256" key="2">
    <source>
        <dbReference type="ARBA" id="ARBA00009150"/>
    </source>
</evidence>
<keyword evidence="4" id="KW-0813">Transport</keyword>
<evidence type="ECO:0000259" key="8">
    <source>
        <dbReference type="Pfam" id="PF07928"/>
    </source>
</evidence>
<keyword evidence="6" id="KW-0333">Golgi apparatus</keyword>
<evidence type="ECO:0000256" key="6">
    <source>
        <dbReference type="ARBA" id="ARBA00023034"/>
    </source>
</evidence>
<dbReference type="Proteomes" id="UP001652625">
    <property type="component" value="Chromosome 09"/>
</dbReference>
<evidence type="ECO:0000259" key="9">
    <source>
        <dbReference type="Pfam" id="PF10475"/>
    </source>
</evidence>
<feature type="domain" description="Vacuolar protein sorting-associated protein 54 C-terminal" evidence="8">
    <location>
        <begin position="702"/>
        <end position="831"/>
    </location>
</feature>
<protein>
    <recommendedName>
        <fullName evidence="3">Vacuolar protein sorting-associated protein 54</fullName>
    </recommendedName>
</protein>
<feature type="domain" description="Vacuolar protein sorting-associated protein 54 N-terminal" evidence="9">
    <location>
        <begin position="265"/>
        <end position="485"/>
    </location>
</feature>
<evidence type="ECO:0000313" key="11">
    <source>
        <dbReference type="RefSeq" id="XP_065662223.1"/>
    </source>
</evidence>
<dbReference type="Gene3D" id="6.10.250.860">
    <property type="match status" value="1"/>
</dbReference>
<comment type="similarity">
    <text evidence="2">Belongs to the VPS54 family.</text>
</comment>
<evidence type="ECO:0000256" key="5">
    <source>
        <dbReference type="ARBA" id="ARBA00022927"/>
    </source>
</evidence>
<proteinExistence type="inferred from homology"/>
<comment type="subcellular location">
    <subcellularLocation>
        <location evidence="1">Golgi apparatus</location>
        <location evidence="1">trans-Golgi network</location>
    </subcellularLocation>
</comment>
<dbReference type="PANTHER" id="PTHR12965">
    <property type="entry name" value="VACUOLAR PROTEIN SORTING 54"/>
    <property type="match status" value="1"/>
</dbReference>
<reference evidence="11" key="1">
    <citation type="submission" date="2025-08" db="UniProtKB">
        <authorList>
            <consortium name="RefSeq"/>
        </authorList>
    </citation>
    <scope>IDENTIFICATION</scope>
</reference>
<dbReference type="InterPro" id="IPR019515">
    <property type="entry name" value="VPS54_N"/>
</dbReference>
<dbReference type="InterPro" id="IPR039745">
    <property type="entry name" value="Vps54"/>
</dbReference>
<dbReference type="Gene3D" id="1.20.1280.130">
    <property type="match status" value="1"/>
</dbReference>